<evidence type="ECO:0000256" key="7">
    <source>
        <dbReference type="ARBA" id="ARBA00038873"/>
    </source>
</evidence>
<dbReference type="GO" id="GO:0047992">
    <property type="term" value="F:hydroxylysine kinase activity"/>
    <property type="evidence" value="ECO:0007669"/>
    <property type="project" value="UniProtKB-EC"/>
</dbReference>
<evidence type="ECO:0000313" key="11">
    <source>
        <dbReference type="Proteomes" id="UP000001977"/>
    </source>
</evidence>
<name>Q2KYU7_BORA1</name>
<evidence type="ECO:0000256" key="3">
    <source>
        <dbReference type="ARBA" id="ARBA00022679"/>
    </source>
</evidence>
<comment type="function">
    <text evidence="6">Catalyzes the GTP-dependent phosphorylation of 5-hydroxy-L-lysine.</text>
</comment>
<dbReference type="HOGENOM" id="CLU_042971_0_0_4"/>
<reference evidence="10 11" key="1">
    <citation type="journal article" date="2006" name="J. Bacteriol.">
        <title>Comparison of the genome sequence of the poultry pathogen Bordetella avium with those of B. bronchiseptica, B. pertussis, and B. parapertussis reveals extensive diversity in surface structures associated with host interaction.</title>
        <authorList>
            <person name="Sebaihia M."/>
            <person name="Preston A."/>
            <person name="Maskell D.J."/>
            <person name="Kuzmiak H."/>
            <person name="Connell T.D."/>
            <person name="King N.D."/>
            <person name="Orndorff P.E."/>
            <person name="Miyamoto D.M."/>
            <person name="Thomson N.R."/>
            <person name="Harris D."/>
            <person name="Goble A."/>
            <person name="Lord A."/>
            <person name="Murphy L."/>
            <person name="Quail M.A."/>
            <person name="Rutter S."/>
            <person name="Squares R."/>
            <person name="Squares S."/>
            <person name="Woodward J."/>
            <person name="Parkhill J."/>
            <person name="Temple L.M."/>
        </authorList>
    </citation>
    <scope>NUCLEOTIDE SEQUENCE [LARGE SCALE GENOMIC DNA]</scope>
    <source>
        <strain evidence="10 11">197N</strain>
    </source>
</reference>
<gene>
    <name evidence="10" type="ordered locus">BAV0461</name>
</gene>
<keyword evidence="2" id="KW-0963">Cytoplasm</keyword>
<dbReference type="InterPro" id="IPR011009">
    <property type="entry name" value="Kinase-like_dom_sf"/>
</dbReference>
<evidence type="ECO:0000256" key="5">
    <source>
        <dbReference type="ARBA" id="ARBA00036820"/>
    </source>
</evidence>
<evidence type="ECO:0000256" key="1">
    <source>
        <dbReference type="ARBA" id="ARBA00004496"/>
    </source>
</evidence>
<keyword evidence="4" id="KW-0418">Kinase</keyword>
<dbReference type="Proteomes" id="UP000001977">
    <property type="component" value="Chromosome"/>
</dbReference>
<keyword evidence="11" id="KW-1185">Reference proteome</keyword>
<comment type="subcellular location">
    <subcellularLocation>
        <location evidence="1">Cytoplasm</location>
    </subcellularLocation>
</comment>
<evidence type="ECO:0000256" key="2">
    <source>
        <dbReference type="ARBA" id="ARBA00022490"/>
    </source>
</evidence>
<dbReference type="SUPFAM" id="SSF56112">
    <property type="entry name" value="Protein kinase-like (PK-like)"/>
    <property type="match status" value="1"/>
</dbReference>
<accession>Q2KYU7</accession>
<dbReference type="GO" id="GO:0005737">
    <property type="term" value="C:cytoplasm"/>
    <property type="evidence" value="ECO:0007669"/>
    <property type="project" value="UniProtKB-SubCell"/>
</dbReference>
<dbReference type="OrthoDB" id="156345at2"/>
<dbReference type="AlphaFoldDB" id="Q2KYU7"/>
<dbReference type="InterPro" id="IPR002575">
    <property type="entry name" value="Aminoglycoside_PTrfase"/>
</dbReference>
<comment type="catalytic activity">
    <reaction evidence="5">
        <text>(5R)-5-hydroxy-L-lysine + GTP = (5R)-5-phosphooxy-L-lysine + GDP + H(+)</text>
        <dbReference type="Rhea" id="RHEA:19049"/>
        <dbReference type="ChEBI" id="CHEBI:15378"/>
        <dbReference type="ChEBI" id="CHEBI:37565"/>
        <dbReference type="ChEBI" id="CHEBI:57882"/>
        <dbReference type="ChEBI" id="CHEBI:58189"/>
        <dbReference type="ChEBI" id="CHEBI:58357"/>
        <dbReference type="EC" id="2.7.1.81"/>
    </reaction>
</comment>
<evidence type="ECO:0000259" key="9">
    <source>
        <dbReference type="Pfam" id="PF01636"/>
    </source>
</evidence>
<dbReference type="eggNOG" id="COG2334">
    <property type="taxonomic scope" value="Bacteria"/>
</dbReference>
<dbReference type="KEGG" id="bav:BAV0461"/>
<evidence type="ECO:0000256" key="8">
    <source>
        <dbReference type="ARBA" id="ARBA00040505"/>
    </source>
</evidence>
<sequence>MSASAAQALFAAEPPKLTPGEAEALAARFYGLTARADTLSSERDQNFRLTLADGQRYVLKATHPAEDPAVTDFQTQAQLHMMRAGGDLPIPRLVPGLAGEYVCWHEGAEGARRAIRLITFIQGRPLHSVGRSAAQRRALARALARVDHALSGFEHPMADHELLWDVQHADRLADLLPLIEEPERRALAEKHMAYFTQRVRPALMGLRRQVIHNDLNAYNVMVGADNADHIAALLDFGDMVRAPLVQDIAVACAYQLEDAPDPLSTAARDCVASYHQVLPLGEAELALIPDLIAARLLITVAITGWRARQHPENRQYILRNNALAWNGLARLDALPLSQARDIVFAACHTSLENSA</sequence>
<feature type="domain" description="Aminoglycoside phosphotransferase" evidence="9">
    <location>
        <begin position="43"/>
        <end position="262"/>
    </location>
</feature>
<dbReference type="Gene3D" id="3.90.1200.10">
    <property type="match status" value="1"/>
</dbReference>
<dbReference type="EC" id="2.7.1.81" evidence="7"/>
<keyword evidence="3" id="KW-0808">Transferase</keyword>
<evidence type="ECO:0000313" key="10">
    <source>
        <dbReference type="EMBL" id="CAJ48066.1"/>
    </source>
</evidence>
<dbReference type="InterPro" id="IPR050249">
    <property type="entry name" value="Pseudomonas-type_ThrB"/>
</dbReference>
<dbReference type="EMBL" id="AM167904">
    <property type="protein sequence ID" value="CAJ48066.1"/>
    <property type="molecule type" value="Genomic_DNA"/>
</dbReference>
<evidence type="ECO:0000256" key="6">
    <source>
        <dbReference type="ARBA" id="ARBA00037368"/>
    </source>
</evidence>
<dbReference type="STRING" id="360910.BAV0461"/>
<dbReference type="PANTHER" id="PTHR21064:SF1">
    <property type="entry name" value="HYDROXYLYSINE KINASE"/>
    <property type="match status" value="1"/>
</dbReference>
<dbReference type="RefSeq" id="WP_012416158.1">
    <property type="nucleotide sequence ID" value="NC_010645.1"/>
</dbReference>
<proteinExistence type="predicted"/>
<dbReference type="PANTHER" id="PTHR21064">
    <property type="entry name" value="AMINOGLYCOSIDE PHOSPHOTRANSFERASE DOMAIN-CONTAINING PROTEIN-RELATED"/>
    <property type="match status" value="1"/>
</dbReference>
<protein>
    <recommendedName>
        <fullName evidence="8">Hydroxylysine kinase</fullName>
        <ecNumber evidence="7">2.7.1.81</ecNumber>
    </recommendedName>
</protein>
<evidence type="ECO:0000256" key="4">
    <source>
        <dbReference type="ARBA" id="ARBA00022777"/>
    </source>
</evidence>
<dbReference type="Pfam" id="PF01636">
    <property type="entry name" value="APH"/>
    <property type="match status" value="1"/>
</dbReference>
<organism evidence="10 11">
    <name type="scientific">Bordetella avium (strain 197N)</name>
    <dbReference type="NCBI Taxonomy" id="360910"/>
    <lineage>
        <taxon>Bacteria</taxon>
        <taxon>Pseudomonadati</taxon>
        <taxon>Pseudomonadota</taxon>
        <taxon>Betaproteobacteria</taxon>
        <taxon>Burkholderiales</taxon>
        <taxon>Alcaligenaceae</taxon>
        <taxon>Bordetella</taxon>
    </lineage>
</organism>